<sequence length="252" mass="28556">MPGRPTINRKRDPSEKEKKNPKIGTKRSMTCKNCLQIGHNIRSCTNEKRDPQPKEVRTKGIPKRSKAISAVGDENTDRKSSSNFNKTNVKLGNLVPPFYGDEPFDFDNSSFCTKTYIAILQHRSFAMASVGKSLVQTLRRYIKKPWEITGPCADPEYKSALPLAVDYRPFCPATEPAKAIVPTSDPETVFDIKYFSRDQRRNRPPIRRTVLKKDDVVKAMKEKTFDIADFPPVYLTKAVEEDYNACGGGYVK</sequence>
<feature type="region of interest" description="Disordered" evidence="1">
    <location>
        <begin position="42"/>
        <end position="86"/>
    </location>
</feature>
<keyword evidence="3" id="KW-1185">Reference proteome</keyword>
<organism evidence="2 3">
    <name type="scientific">Mikania micrantha</name>
    <name type="common">bitter vine</name>
    <dbReference type="NCBI Taxonomy" id="192012"/>
    <lineage>
        <taxon>Eukaryota</taxon>
        <taxon>Viridiplantae</taxon>
        <taxon>Streptophyta</taxon>
        <taxon>Embryophyta</taxon>
        <taxon>Tracheophyta</taxon>
        <taxon>Spermatophyta</taxon>
        <taxon>Magnoliopsida</taxon>
        <taxon>eudicotyledons</taxon>
        <taxon>Gunneridae</taxon>
        <taxon>Pentapetalae</taxon>
        <taxon>asterids</taxon>
        <taxon>campanulids</taxon>
        <taxon>Asterales</taxon>
        <taxon>Asteraceae</taxon>
        <taxon>Asteroideae</taxon>
        <taxon>Heliantheae alliance</taxon>
        <taxon>Eupatorieae</taxon>
        <taxon>Mikania</taxon>
    </lineage>
</organism>
<dbReference type="EMBL" id="SZYD01000011">
    <property type="protein sequence ID" value="KAD4888013.1"/>
    <property type="molecule type" value="Genomic_DNA"/>
</dbReference>
<protein>
    <submittedName>
        <fullName evidence="2">Uncharacterized protein</fullName>
    </submittedName>
</protein>
<evidence type="ECO:0000313" key="3">
    <source>
        <dbReference type="Proteomes" id="UP000326396"/>
    </source>
</evidence>
<name>A0A5N6NHV7_9ASTR</name>
<evidence type="ECO:0000256" key="1">
    <source>
        <dbReference type="SAM" id="MobiDB-lite"/>
    </source>
</evidence>
<proteinExistence type="predicted"/>
<comment type="caution">
    <text evidence="2">The sequence shown here is derived from an EMBL/GenBank/DDBJ whole genome shotgun (WGS) entry which is preliminary data.</text>
</comment>
<reference evidence="2 3" key="1">
    <citation type="submission" date="2019-05" db="EMBL/GenBank/DDBJ databases">
        <title>Mikania micrantha, genome provides insights into the molecular mechanism of rapid growth.</title>
        <authorList>
            <person name="Liu B."/>
        </authorList>
    </citation>
    <scope>NUCLEOTIDE SEQUENCE [LARGE SCALE GENOMIC DNA]</scope>
    <source>
        <strain evidence="2">NLD-2019</strain>
        <tissue evidence="2">Leaf</tissue>
    </source>
</reference>
<evidence type="ECO:0000313" key="2">
    <source>
        <dbReference type="EMBL" id="KAD4888013.1"/>
    </source>
</evidence>
<dbReference type="AlphaFoldDB" id="A0A5N6NHV7"/>
<dbReference type="OrthoDB" id="1904516at2759"/>
<dbReference type="PANTHER" id="PTHR36391:SF1">
    <property type="entry name" value="FURRY"/>
    <property type="match status" value="1"/>
</dbReference>
<dbReference type="Proteomes" id="UP000326396">
    <property type="component" value="Linkage Group LG19"/>
</dbReference>
<feature type="compositionally biased region" description="Basic and acidic residues" evidence="1">
    <location>
        <begin position="9"/>
        <end position="20"/>
    </location>
</feature>
<feature type="region of interest" description="Disordered" evidence="1">
    <location>
        <begin position="1"/>
        <end position="28"/>
    </location>
</feature>
<feature type="compositionally biased region" description="Basic and acidic residues" evidence="1">
    <location>
        <begin position="45"/>
        <end position="58"/>
    </location>
</feature>
<dbReference type="PANTHER" id="PTHR36391">
    <property type="entry name" value="FURRY"/>
    <property type="match status" value="1"/>
</dbReference>
<accession>A0A5N6NHV7</accession>
<gene>
    <name evidence="2" type="ORF">E3N88_20086</name>
</gene>